<dbReference type="InterPro" id="IPR021109">
    <property type="entry name" value="Peptidase_aspartic_dom_sf"/>
</dbReference>
<dbReference type="Pfam" id="PF08284">
    <property type="entry name" value="RVP_2"/>
    <property type="match status" value="1"/>
</dbReference>
<dbReference type="InterPro" id="IPR036397">
    <property type="entry name" value="RNaseH_sf"/>
</dbReference>
<evidence type="ECO:0000256" key="6">
    <source>
        <dbReference type="ARBA" id="ARBA00022759"/>
    </source>
</evidence>
<keyword evidence="9" id="KW-0479">Metal-binding</keyword>
<dbReference type="InterPro" id="IPR043502">
    <property type="entry name" value="DNA/RNA_pol_sf"/>
</dbReference>
<evidence type="ECO:0000313" key="15">
    <source>
        <dbReference type="EMBL" id="KAJ9539127.1"/>
    </source>
</evidence>
<dbReference type="Pfam" id="PF17917">
    <property type="entry name" value="RT_RNaseH"/>
    <property type="match status" value="1"/>
</dbReference>
<feature type="region of interest" description="Disordered" evidence="11">
    <location>
        <begin position="1"/>
        <end position="23"/>
    </location>
</feature>
<evidence type="ECO:0000259" key="13">
    <source>
        <dbReference type="PROSITE" id="PS50878"/>
    </source>
</evidence>
<comment type="caution">
    <text evidence="15">The sequence shown here is derived from an EMBL/GenBank/DDBJ whole genome shotgun (WGS) entry which is preliminary data.</text>
</comment>
<evidence type="ECO:0000256" key="7">
    <source>
        <dbReference type="ARBA" id="ARBA00022801"/>
    </source>
</evidence>
<evidence type="ECO:0000313" key="16">
    <source>
        <dbReference type="Proteomes" id="UP001172457"/>
    </source>
</evidence>
<dbReference type="InterPro" id="IPR000477">
    <property type="entry name" value="RT_dom"/>
</dbReference>
<dbReference type="InterPro" id="IPR001878">
    <property type="entry name" value="Znf_CCHC"/>
</dbReference>
<dbReference type="GO" id="GO:0015074">
    <property type="term" value="P:DNA integration"/>
    <property type="evidence" value="ECO:0007669"/>
    <property type="project" value="InterPro"/>
</dbReference>
<dbReference type="GO" id="GO:0008270">
    <property type="term" value="F:zinc ion binding"/>
    <property type="evidence" value="ECO:0007669"/>
    <property type="project" value="UniProtKB-KW"/>
</dbReference>
<dbReference type="GO" id="GO:0003676">
    <property type="term" value="F:nucleic acid binding"/>
    <property type="evidence" value="ECO:0007669"/>
    <property type="project" value="InterPro"/>
</dbReference>
<dbReference type="SUPFAM" id="SSF56672">
    <property type="entry name" value="DNA/RNA polymerases"/>
    <property type="match status" value="1"/>
</dbReference>
<dbReference type="CDD" id="cd00303">
    <property type="entry name" value="retropepsin_like"/>
    <property type="match status" value="1"/>
</dbReference>
<keyword evidence="2" id="KW-0645">Protease</keyword>
<evidence type="ECO:0000256" key="4">
    <source>
        <dbReference type="ARBA" id="ARBA00022695"/>
    </source>
</evidence>
<dbReference type="PROSITE" id="PS50878">
    <property type="entry name" value="RT_POL"/>
    <property type="match status" value="1"/>
</dbReference>
<dbReference type="EC" id="2.7.7.49" evidence="1"/>
<dbReference type="FunFam" id="3.30.70.270:FF:000026">
    <property type="entry name" value="Transposon Ty3-G Gag-Pol polyprotein"/>
    <property type="match status" value="1"/>
</dbReference>
<keyword evidence="9" id="KW-0863">Zinc-finger</keyword>
<organism evidence="15 16">
    <name type="scientific">Centaurea solstitialis</name>
    <name type="common">yellow star-thistle</name>
    <dbReference type="NCBI Taxonomy" id="347529"/>
    <lineage>
        <taxon>Eukaryota</taxon>
        <taxon>Viridiplantae</taxon>
        <taxon>Streptophyta</taxon>
        <taxon>Embryophyta</taxon>
        <taxon>Tracheophyta</taxon>
        <taxon>Spermatophyta</taxon>
        <taxon>Magnoliopsida</taxon>
        <taxon>eudicotyledons</taxon>
        <taxon>Gunneridae</taxon>
        <taxon>Pentapetalae</taxon>
        <taxon>asterids</taxon>
        <taxon>campanulids</taxon>
        <taxon>Asterales</taxon>
        <taxon>Asteraceae</taxon>
        <taxon>Carduoideae</taxon>
        <taxon>Cardueae</taxon>
        <taxon>Centaureinae</taxon>
        <taxon>Centaurea</taxon>
    </lineage>
</organism>
<feature type="domain" description="Integrase catalytic" evidence="14">
    <location>
        <begin position="820"/>
        <end position="983"/>
    </location>
</feature>
<dbReference type="InterPro" id="IPR001969">
    <property type="entry name" value="Aspartic_peptidase_AS"/>
</dbReference>
<dbReference type="CDD" id="cd01647">
    <property type="entry name" value="RT_LTR"/>
    <property type="match status" value="1"/>
</dbReference>
<evidence type="ECO:0000256" key="3">
    <source>
        <dbReference type="ARBA" id="ARBA00022679"/>
    </source>
</evidence>
<keyword evidence="6" id="KW-0255">Endonuclease</keyword>
<dbReference type="Gene3D" id="4.10.60.10">
    <property type="entry name" value="Zinc finger, CCHC-type"/>
    <property type="match status" value="1"/>
</dbReference>
<dbReference type="PANTHER" id="PTHR37984:SF5">
    <property type="entry name" value="PROTEIN NYNRIN-LIKE"/>
    <property type="match status" value="1"/>
</dbReference>
<keyword evidence="16" id="KW-1185">Reference proteome</keyword>
<dbReference type="InterPro" id="IPR001584">
    <property type="entry name" value="Integrase_cat-core"/>
</dbReference>
<dbReference type="AlphaFoldDB" id="A0AA38STV6"/>
<protein>
    <recommendedName>
        <fullName evidence="1">RNA-directed DNA polymerase</fullName>
        <ecNumber evidence="1">2.7.7.49</ecNumber>
    </recommendedName>
</protein>
<dbReference type="Pfam" id="PF24626">
    <property type="entry name" value="SH3_Tf2-1"/>
    <property type="match status" value="1"/>
</dbReference>
<keyword evidence="3" id="KW-0808">Transferase</keyword>
<accession>A0AA38STV6</accession>
<reference evidence="15" key="1">
    <citation type="submission" date="2023-03" db="EMBL/GenBank/DDBJ databases">
        <title>Chromosome-scale reference genome and RAD-based genetic map of yellow starthistle (Centaurea solstitialis) reveal putative structural variation and QTLs associated with invader traits.</title>
        <authorList>
            <person name="Reatini B."/>
            <person name="Cang F.A."/>
            <person name="Jiang Q."/>
            <person name="Mckibben M.T.W."/>
            <person name="Barker M.S."/>
            <person name="Rieseberg L.H."/>
            <person name="Dlugosch K.M."/>
        </authorList>
    </citation>
    <scope>NUCLEOTIDE SEQUENCE</scope>
    <source>
        <strain evidence="15">CAN-66</strain>
        <tissue evidence="15">Leaf</tissue>
    </source>
</reference>
<dbReference type="EMBL" id="JARYMX010000008">
    <property type="protein sequence ID" value="KAJ9539127.1"/>
    <property type="molecule type" value="Genomic_DNA"/>
</dbReference>
<keyword evidence="5" id="KW-0540">Nuclease</keyword>
<feature type="domain" description="CCHC-type" evidence="12">
    <location>
        <begin position="54"/>
        <end position="69"/>
    </location>
</feature>
<dbReference type="Gene3D" id="3.10.10.10">
    <property type="entry name" value="HIV Type 1 Reverse Transcriptase, subunit A, domain 1"/>
    <property type="match status" value="1"/>
</dbReference>
<proteinExistence type="predicted"/>
<dbReference type="Gene3D" id="2.40.70.10">
    <property type="entry name" value="Acid Proteases"/>
    <property type="match status" value="1"/>
</dbReference>
<evidence type="ECO:0000256" key="5">
    <source>
        <dbReference type="ARBA" id="ARBA00022722"/>
    </source>
</evidence>
<evidence type="ECO:0000256" key="8">
    <source>
        <dbReference type="ARBA" id="ARBA00022918"/>
    </source>
</evidence>
<dbReference type="Pfam" id="PF00078">
    <property type="entry name" value="RVT_1"/>
    <property type="match status" value="1"/>
</dbReference>
<dbReference type="GO" id="GO:0003964">
    <property type="term" value="F:RNA-directed DNA polymerase activity"/>
    <property type="evidence" value="ECO:0007669"/>
    <property type="project" value="UniProtKB-KW"/>
</dbReference>
<evidence type="ECO:0000256" key="10">
    <source>
        <dbReference type="SAM" id="Coils"/>
    </source>
</evidence>
<dbReference type="PANTHER" id="PTHR37984">
    <property type="entry name" value="PROTEIN CBG26694"/>
    <property type="match status" value="1"/>
</dbReference>
<dbReference type="Gene3D" id="3.30.70.270">
    <property type="match status" value="2"/>
</dbReference>
<dbReference type="InterPro" id="IPR056924">
    <property type="entry name" value="SH3_Tf2-1"/>
</dbReference>
<gene>
    <name evidence="15" type="ORF">OSB04_031860</name>
</gene>
<dbReference type="InterPro" id="IPR041373">
    <property type="entry name" value="RT_RNaseH"/>
</dbReference>
<sequence>MEEATKQQFGGRSSKDRRMARNYGVQTQVAEKEKGTYPKCGKCNNHHTGRCIICLRCGKGGHVDKDCRRRTCFECGSPNHYRSACPKLNQRPYANPTQSANQGNGGGLARGRAFVIGAEEAKQNPDVVTGTFLLNNYPATVLFDSGADRSYVSLEFRPKISKKSQNLKDEHIIEYSNGELVKASKVVKKCTLSLAGKDFSIDLIPMKIGSFDIIVGMDWMSNHRATICCAEKIVMVALPEGGVLEVHRERPRRDIKIVSYMKMRSHLRKECVAFMAHVVDKEAKEKQIQDIPVVREFPEVFPEELPGLPPQRQVEFHIDLVPGAAPIAKSPYRLAPSEMQELSNQLQELLDKGFIRPSSSSWGAPVLFVKNKDGSFRMCIDYRELNKITIKNRYPLPRIDDLFDQLQGATYVSKIDLRSRYHQMRVREEDIAKTAFITRYGHYEFLVMPFGLTNAPAVFMDLMNRVCRPYLDKFVIVFIDDILIYSQSKKDHEQHLRLIPELLKTEKLYAKFSKCEFWIREVHFLGHVVNEEGIHVDPAKVEAIKKWEAPKTPTEIRQFLGLAGYYRRFIANFSKIAQPQSTLTQKDKKFIWGEKQEEAFQLLKHKLCNALILALPEGTDNFVVYCDASHQGLGCVLMQNEKVIAYASRQLKIHEKNYTTHDLELGAVVFALKIWRHYLYGTKCTIFTDHKSLQHILDQKMLNMRQRRWVELLNDYHREIKYHPGKANVVADALSRKERVKPIRTRAMGVLVQTSLKNQILEAQREALKADNLKKETLHQIEKEFEVKADGVRYFKDRVWVPKVYQLRTMIMDEAHQSKYSIHPGSDKIKISMDFVTKLPKTKKGHDSIWVIVDRLTKSAHFLPIRESYSIDRLVQLYVNEIVMRHGVPISIISDRDNRFTSRFWQSLQAALGTSVDLSTAYHPQTDGHTERTIQTLEDMLRACVLEFGGSWDDHLPLVEFSYNNSYHSSIQCAPYEALYGRKCRSPLNWLEVGESRLIRPDIVQETTDKIKMVQEKLKAARDRQKSYADNRRKPLEFQVGDRVLLKVSPWKGLLRFGKKGKLSPRFVGPFEILERIGPVAYRLNLPPELSTIHDTFHVSNLKKFLSEETVVLSLEEIQVDEQLRTTEEPIEILDRETKQLRRSKIPIVKVRWNSRHGPEFTWERDAFMKSKYPHLFTKEPLDSGKK</sequence>
<dbReference type="FunFam" id="3.10.20.370:FF:000001">
    <property type="entry name" value="Retrovirus-related Pol polyprotein from transposon 17.6-like protein"/>
    <property type="match status" value="1"/>
</dbReference>
<dbReference type="InterPro" id="IPR036875">
    <property type="entry name" value="Znf_CCHC_sf"/>
</dbReference>
<dbReference type="InterPro" id="IPR012337">
    <property type="entry name" value="RNaseH-like_sf"/>
</dbReference>
<dbReference type="Gene3D" id="3.30.420.10">
    <property type="entry name" value="Ribonuclease H-like superfamily/Ribonuclease H"/>
    <property type="match status" value="1"/>
</dbReference>
<dbReference type="InterPro" id="IPR043128">
    <property type="entry name" value="Rev_trsase/Diguanyl_cyclase"/>
</dbReference>
<dbReference type="GO" id="GO:0004519">
    <property type="term" value="F:endonuclease activity"/>
    <property type="evidence" value="ECO:0007669"/>
    <property type="project" value="UniProtKB-KW"/>
</dbReference>
<keyword evidence="9" id="KW-0862">Zinc</keyword>
<evidence type="ECO:0000256" key="11">
    <source>
        <dbReference type="SAM" id="MobiDB-lite"/>
    </source>
</evidence>
<dbReference type="GO" id="GO:0006508">
    <property type="term" value="P:proteolysis"/>
    <property type="evidence" value="ECO:0007669"/>
    <property type="project" value="UniProtKB-KW"/>
</dbReference>
<dbReference type="SMART" id="SM00343">
    <property type="entry name" value="ZnF_C2HC"/>
    <property type="match status" value="2"/>
</dbReference>
<dbReference type="InterPro" id="IPR050951">
    <property type="entry name" value="Retrovirus_Pol_polyprotein"/>
</dbReference>
<dbReference type="FunFam" id="3.10.10.10:FF:000007">
    <property type="entry name" value="Retrovirus-related Pol polyprotein from transposon 17.6-like Protein"/>
    <property type="match status" value="1"/>
</dbReference>
<dbReference type="SUPFAM" id="SSF50630">
    <property type="entry name" value="Acid proteases"/>
    <property type="match status" value="1"/>
</dbReference>
<keyword evidence="7" id="KW-0378">Hydrolase</keyword>
<keyword evidence="10" id="KW-0175">Coiled coil</keyword>
<dbReference type="PROSITE" id="PS50158">
    <property type="entry name" value="ZF_CCHC"/>
    <property type="match status" value="2"/>
</dbReference>
<dbReference type="PROSITE" id="PS00141">
    <property type="entry name" value="ASP_PROTEASE"/>
    <property type="match status" value="1"/>
</dbReference>
<feature type="compositionally biased region" description="Polar residues" evidence="11">
    <location>
        <begin position="1"/>
        <end position="11"/>
    </location>
</feature>
<evidence type="ECO:0000256" key="9">
    <source>
        <dbReference type="PROSITE-ProRule" id="PRU00047"/>
    </source>
</evidence>
<dbReference type="GO" id="GO:0004190">
    <property type="term" value="F:aspartic-type endopeptidase activity"/>
    <property type="evidence" value="ECO:0007669"/>
    <property type="project" value="InterPro"/>
</dbReference>
<dbReference type="Proteomes" id="UP001172457">
    <property type="component" value="Chromosome 8"/>
</dbReference>
<feature type="domain" description="Reverse transcriptase" evidence="13">
    <location>
        <begin position="350"/>
        <end position="529"/>
    </location>
</feature>
<dbReference type="SUPFAM" id="SSF57756">
    <property type="entry name" value="Retrovirus zinc finger-like domains"/>
    <property type="match status" value="1"/>
</dbReference>
<dbReference type="PROSITE" id="PS50994">
    <property type="entry name" value="INTEGRASE"/>
    <property type="match status" value="1"/>
</dbReference>
<evidence type="ECO:0000259" key="14">
    <source>
        <dbReference type="PROSITE" id="PS50994"/>
    </source>
</evidence>
<evidence type="ECO:0000259" key="12">
    <source>
        <dbReference type="PROSITE" id="PS50158"/>
    </source>
</evidence>
<evidence type="ECO:0000256" key="1">
    <source>
        <dbReference type="ARBA" id="ARBA00012493"/>
    </source>
</evidence>
<keyword evidence="8" id="KW-0695">RNA-directed DNA polymerase</keyword>
<dbReference type="CDD" id="cd09274">
    <property type="entry name" value="RNase_HI_RT_Ty3"/>
    <property type="match status" value="1"/>
</dbReference>
<evidence type="ECO:0000256" key="2">
    <source>
        <dbReference type="ARBA" id="ARBA00022670"/>
    </source>
</evidence>
<feature type="coiled-coil region" evidence="10">
    <location>
        <begin position="1004"/>
        <end position="1031"/>
    </location>
</feature>
<name>A0AA38STV6_9ASTR</name>
<dbReference type="SUPFAM" id="SSF53098">
    <property type="entry name" value="Ribonuclease H-like"/>
    <property type="match status" value="1"/>
</dbReference>
<feature type="domain" description="CCHC-type" evidence="12">
    <location>
        <begin position="72"/>
        <end position="87"/>
    </location>
</feature>
<keyword evidence="4" id="KW-0548">Nucleotidyltransferase</keyword>